<dbReference type="PANTHER" id="PTHR45969">
    <property type="entry name" value="RING ZINC FINGER PROTEIN-RELATED"/>
    <property type="match status" value="1"/>
</dbReference>
<feature type="chain" id="PRO_5029684115" evidence="5">
    <location>
        <begin position="31"/>
        <end position="136"/>
    </location>
</feature>
<dbReference type="PANTHER" id="PTHR45969:SF55">
    <property type="entry name" value="OS07G0686300 PROTEIN"/>
    <property type="match status" value="1"/>
</dbReference>
<dbReference type="Proteomes" id="UP000593562">
    <property type="component" value="Unassembled WGS sequence"/>
</dbReference>
<evidence type="ECO:0000259" key="6">
    <source>
        <dbReference type="PROSITE" id="PS50089"/>
    </source>
</evidence>
<dbReference type="SUPFAM" id="SSF57850">
    <property type="entry name" value="RING/U-box"/>
    <property type="match status" value="1"/>
</dbReference>
<comment type="caution">
    <text evidence="7">The sequence shown here is derived from an EMBL/GenBank/DDBJ whole genome shotgun (WGS) entry which is preliminary data.</text>
</comment>
<dbReference type="Pfam" id="PF13639">
    <property type="entry name" value="zf-RING_2"/>
    <property type="match status" value="1"/>
</dbReference>
<reference evidence="7 8" key="1">
    <citation type="journal article" date="2020" name="Nat. Commun.">
        <title>Genome of Tripterygium wilfordii and identification of cytochrome P450 involved in triptolide biosynthesis.</title>
        <authorList>
            <person name="Tu L."/>
            <person name="Su P."/>
            <person name="Zhang Z."/>
            <person name="Gao L."/>
            <person name="Wang J."/>
            <person name="Hu T."/>
            <person name="Zhou J."/>
            <person name="Zhang Y."/>
            <person name="Zhao Y."/>
            <person name="Liu Y."/>
            <person name="Song Y."/>
            <person name="Tong Y."/>
            <person name="Lu Y."/>
            <person name="Yang J."/>
            <person name="Xu C."/>
            <person name="Jia M."/>
            <person name="Peters R.J."/>
            <person name="Huang L."/>
            <person name="Gao W."/>
        </authorList>
    </citation>
    <scope>NUCLEOTIDE SEQUENCE [LARGE SCALE GENOMIC DNA]</scope>
    <source>
        <strain evidence="8">cv. XIE 37</strain>
        <tissue evidence="7">Leaf</tissue>
    </source>
</reference>
<dbReference type="Gene3D" id="3.30.40.10">
    <property type="entry name" value="Zinc/RING finger domain, C3HC4 (zinc finger)"/>
    <property type="match status" value="1"/>
</dbReference>
<dbReference type="GO" id="GO:0008270">
    <property type="term" value="F:zinc ion binding"/>
    <property type="evidence" value="ECO:0007669"/>
    <property type="project" value="UniProtKB-KW"/>
</dbReference>
<sequence length="136" mass="15748">MLRYLISFIAQLKLALDFLLFRTFFWSSESLDVVGAEFGRGELRMEHYMEGSGEAMECAVCLCDIKEGDEIGKLRCEHVFHGVCLDRWVACKRFSCPLCRDFLAPLRTITELGAEVLEFKFCSISTSNDRDTWWLR</sequence>
<name>A0A7J7DGB0_TRIWF</name>
<feature type="signal peptide" evidence="5">
    <location>
        <begin position="1"/>
        <end position="30"/>
    </location>
</feature>
<proteinExistence type="predicted"/>
<keyword evidence="5" id="KW-0732">Signal</keyword>
<gene>
    <name evidence="7" type="ORF">HS088_TW07G00902</name>
</gene>
<evidence type="ECO:0000256" key="1">
    <source>
        <dbReference type="ARBA" id="ARBA00022723"/>
    </source>
</evidence>
<dbReference type="EMBL" id="JAAARO010000007">
    <property type="protein sequence ID" value="KAF5745318.1"/>
    <property type="molecule type" value="Genomic_DNA"/>
</dbReference>
<evidence type="ECO:0000256" key="3">
    <source>
        <dbReference type="ARBA" id="ARBA00022833"/>
    </source>
</evidence>
<accession>A0A7J7DGB0</accession>
<dbReference type="InterPro" id="IPR001841">
    <property type="entry name" value="Znf_RING"/>
</dbReference>
<keyword evidence="2 4" id="KW-0863">Zinc-finger</keyword>
<dbReference type="AlphaFoldDB" id="A0A7J7DGB0"/>
<evidence type="ECO:0000256" key="4">
    <source>
        <dbReference type="PROSITE-ProRule" id="PRU00175"/>
    </source>
</evidence>
<evidence type="ECO:0000256" key="5">
    <source>
        <dbReference type="SAM" id="SignalP"/>
    </source>
</evidence>
<feature type="domain" description="RING-type" evidence="6">
    <location>
        <begin position="58"/>
        <end position="100"/>
    </location>
</feature>
<organism evidence="7 8">
    <name type="scientific">Tripterygium wilfordii</name>
    <name type="common">Thunder God vine</name>
    <dbReference type="NCBI Taxonomy" id="458696"/>
    <lineage>
        <taxon>Eukaryota</taxon>
        <taxon>Viridiplantae</taxon>
        <taxon>Streptophyta</taxon>
        <taxon>Embryophyta</taxon>
        <taxon>Tracheophyta</taxon>
        <taxon>Spermatophyta</taxon>
        <taxon>Magnoliopsida</taxon>
        <taxon>eudicotyledons</taxon>
        <taxon>Gunneridae</taxon>
        <taxon>Pentapetalae</taxon>
        <taxon>rosids</taxon>
        <taxon>fabids</taxon>
        <taxon>Celastrales</taxon>
        <taxon>Celastraceae</taxon>
        <taxon>Tripterygium</taxon>
    </lineage>
</organism>
<dbReference type="InParanoid" id="A0A7J7DGB0"/>
<evidence type="ECO:0000313" key="7">
    <source>
        <dbReference type="EMBL" id="KAF5745318.1"/>
    </source>
</evidence>
<dbReference type="GO" id="GO:0061630">
    <property type="term" value="F:ubiquitin protein ligase activity"/>
    <property type="evidence" value="ECO:0007669"/>
    <property type="project" value="TreeGrafter"/>
</dbReference>
<dbReference type="PROSITE" id="PS50089">
    <property type="entry name" value="ZF_RING_2"/>
    <property type="match status" value="1"/>
</dbReference>
<dbReference type="InterPro" id="IPR013083">
    <property type="entry name" value="Znf_RING/FYVE/PHD"/>
</dbReference>
<keyword evidence="3" id="KW-0862">Zinc</keyword>
<protein>
    <submittedName>
        <fullName evidence="7">RING-H2 finger protein ATL13-like</fullName>
    </submittedName>
</protein>
<evidence type="ECO:0000313" key="8">
    <source>
        <dbReference type="Proteomes" id="UP000593562"/>
    </source>
</evidence>
<keyword evidence="8" id="KW-1185">Reference proteome</keyword>
<keyword evidence="1" id="KW-0479">Metal-binding</keyword>
<dbReference type="GO" id="GO:0016567">
    <property type="term" value="P:protein ubiquitination"/>
    <property type="evidence" value="ECO:0007669"/>
    <property type="project" value="TreeGrafter"/>
</dbReference>
<evidence type="ECO:0000256" key="2">
    <source>
        <dbReference type="ARBA" id="ARBA00022771"/>
    </source>
</evidence>